<organism evidence="2 3">
    <name type="scientific">Paraconiothyrium brasiliense</name>
    <dbReference type="NCBI Taxonomy" id="300254"/>
    <lineage>
        <taxon>Eukaryota</taxon>
        <taxon>Fungi</taxon>
        <taxon>Dikarya</taxon>
        <taxon>Ascomycota</taxon>
        <taxon>Pezizomycotina</taxon>
        <taxon>Dothideomycetes</taxon>
        <taxon>Pleosporomycetidae</taxon>
        <taxon>Pleosporales</taxon>
        <taxon>Massarineae</taxon>
        <taxon>Didymosphaeriaceae</taxon>
        <taxon>Paraconiothyrium</taxon>
    </lineage>
</organism>
<keyword evidence="3" id="KW-1185">Reference proteome</keyword>
<evidence type="ECO:0000313" key="3">
    <source>
        <dbReference type="Proteomes" id="UP001521785"/>
    </source>
</evidence>
<gene>
    <name evidence="2" type="ORF">SLS60_005768</name>
</gene>
<proteinExistence type="predicted"/>
<reference evidence="2 3" key="1">
    <citation type="submission" date="2024-02" db="EMBL/GenBank/DDBJ databases">
        <title>De novo assembly and annotation of 12 fungi associated with fruit tree decline syndrome in Ontario, Canada.</title>
        <authorList>
            <person name="Sulman M."/>
            <person name="Ellouze W."/>
            <person name="Ilyukhin E."/>
        </authorList>
    </citation>
    <scope>NUCLEOTIDE SEQUENCE [LARGE SCALE GENOMIC DNA]</scope>
    <source>
        <strain evidence="2 3">M42-189</strain>
    </source>
</reference>
<accession>A0ABR3REM7</accession>
<feature type="compositionally biased region" description="Polar residues" evidence="1">
    <location>
        <begin position="1"/>
        <end position="10"/>
    </location>
</feature>
<dbReference type="EMBL" id="JAKJXO020000007">
    <property type="protein sequence ID" value="KAL1602352.1"/>
    <property type="molecule type" value="Genomic_DNA"/>
</dbReference>
<dbReference type="SUPFAM" id="SSF53067">
    <property type="entry name" value="Actin-like ATPase domain"/>
    <property type="match status" value="1"/>
</dbReference>
<feature type="region of interest" description="Disordered" evidence="1">
    <location>
        <begin position="127"/>
        <end position="176"/>
    </location>
</feature>
<dbReference type="PANTHER" id="PTHR42749">
    <property type="entry name" value="CELL SHAPE-DETERMINING PROTEIN MREB"/>
    <property type="match status" value="1"/>
</dbReference>
<evidence type="ECO:0000313" key="2">
    <source>
        <dbReference type="EMBL" id="KAL1602352.1"/>
    </source>
</evidence>
<dbReference type="CDD" id="cd10170">
    <property type="entry name" value="ASKHA_NBD_HSP70"/>
    <property type="match status" value="1"/>
</dbReference>
<evidence type="ECO:0008006" key="4">
    <source>
        <dbReference type="Google" id="ProtNLM"/>
    </source>
</evidence>
<dbReference type="Proteomes" id="UP001521785">
    <property type="component" value="Unassembled WGS sequence"/>
</dbReference>
<sequence>MAPTTRSSRTLYDHFDPGPTPDFDEQHDYIDVEMTIEDNAHENKEQDVMEHDPVSNIERDRIVISIDFGTTFSTVAYAVLPKGVSPKNIHVRKVKCIGKFPGYRKLDGMLDTRQDVPTELWYNFEDQPLPSSDLLSPDLPSNDEASSSSDDDGPHGDSSGPDDDDPRVNRAARHINPRNTSVTQYWGFNVQQHLNTMNIPRDEVSPLTRFKLKLDNTEATEKLRADLDTILSTLRQRNIINDDSDIYTDYLTHLLKHAKEQLELSKELCENMVVQFVLCVPAKWPVKACRTMQSAVEQAVQRAGFNSKTQEASRNLFMISEPEAAAECILAEARSDLYRDETVVIVDAGGGTIDAVTYKCANDDPLRLSEEVVAPDSELFGASFINKAFEDKLEKKLEREQYLVQNGKTLKSIIQKCATEFEDNEKRRIDIYSPMATIRPIYIDNLRENPRKHFYQNRLQLKKYDNAVAF</sequence>
<comment type="caution">
    <text evidence="2">The sequence shown here is derived from an EMBL/GenBank/DDBJ whole genome shotgun (WGS) entry which is preliminary data.</text>
</comment>
<protein>
    <recommendedName>
        <fullName evidence="4">Hsp70 family protein</fullName>
    </recommendedName>
</protein>
<dbReference type="Gene3D" id="3.30.420.40">
    <property type="match status" value="1"/>
</dbReference>
<name>A0ABR3REM7_9PLEO</name>
<dbReference type="PANTHER" id="PTHR42749:SF8">
    <property type="entry name" value="HSP70 FAMILY PROTEIN (AFU_ORTHOLOGUE AFUA_3G13740)"/>
    <property type="match status" value="1"/>
</dbReference>
<feature type="region of interest" description="Disordered" evidence="1">
    <location>
        <begin position="1"/>
        <end position="22"/>
    </location>
</feature>
<feature type="compositionally biased region" description="Low complexity" evidence="1">
    <location>
        <begin position="128"/>
        <end position="148"/>
    </location>
</feature>
<dbReference type="InterPro" id="IPR043129">
    <property type="entry name" value="ATPase_NBD"/>
</dbReference>
<evidence type="ECO:0000256" key="1">
    <source>
        <dbReference type="SAM" id="MobiDB-lite"/>
    </source>
</evidence>